<dbReference type="InterPro" id="IPR027065">
    <property type="entry name" value="Lon_Prtase"/>
</dbReference>
<dbReference type="FunFam" id="1.20.5.5270:FF:000002">
    <property type="entry name" value="Lon protease homolog"/>
    <property type="match status" value="1"/>
</dbReference>
<evidence type="ECO:0000313" key="18">
    <source>
        <dbReference type="Proteomes" id="UP000005778"/>
    </source>
</evidence>
<keyword evidence="8 9" id="KW-0346">Stress response</keyword>
<dbReference type="InterPro" id="IPR004815">
    <property type="entry name" value="Lon_bac/euk-typ"/>
</dbReference>
<dbReference type="PROSITE" id="PS51787">
    <property type="entry name" value="LON_N"/>
    <property type="match status" value="1"/>
</dbReference>
<dbReference type="Pfam" id="PF00004">
    <property type="entry name" value="AAA"/>
    <property type="match status" value="1"/>
</dbReference>
<dbReference type="NCBIfam" id="TIGR00763">
    <property type="entry name" value="lon"/>
    <property type="match status" value="1"/>
</dbReference>
<dbReference type="STRING" id="879212.DespoDRAFT_03206"/>
<evidence type="ECO:0000256" key="9">
    <source>
        <dbReference type="HAMAP-Rule" id="MF_01973"/>
    </source>
</evidence>
<evidence type="ECO:0000256" key="7">
    <source>
        <dbReference type="ARBA" id="ARBA00022840"/>
    </source>
</evidence>
<organism evidence="17 18">
    <name type="scientific">Desulfobacter postgatei 2ac9</name>
    <dbReference type="NCBI Taxonomy" id="879212"/>
    <lineage>
        <taxon>Bacteria</taxon>
        <taxon>Pseudomonadati</taxon>
        <taxon>Thermodesulfobacteriota</taxon>
        <taxon>Desulfobacteria</taxon>
        <taxon>Desulfobacterales</taxon>
        <taxon>Desulfobacteraceae</taxon>
        <taxon>Desulfobacter</taxon>
    </lineage>
</organism>
<feature type="domain" description="Lon N-terminal" evidence="16">
    <location>
        <begin position="21"/>
        <end position="214"/>
    </location>
</feature>
<evidence type="ECO:0000256" key="13">
    <source>
        <dbReference type="PROSITE-ProRule" id="PRU01122"/>
    </source>
</evidence>
<comment type="catalytic activity">
    <reaction evidence="9 10 13">
        <text>Hydrolysis of proteins in presence of ATP.</text>
        <dbReference type="EC" id="3.4.21.53"/>
    </reaction>
</comment>
<dbReference type="InterPro" id="IPR014721">
    <property type="entry name" value="Ribsml_uS5_D2-typ_fold_subgr"/>
</dbReference>
<keyword evidence="2 9" id="KW-0963">Cytoplasm</keyword>
<dbReference type="InterPro" id="IPR046336">
    <property type="entry name" value="Lon_prtase_N_sf"/>
</dbReference>
<dbReference type="OrthoDB" id="9803599at2"/>
<reference evidence="17 18" key="2">
    <citation type="submission" date="2012-02" db="EMBL/GenBank/DDBJ databases">
        <title>Improved High-Quality Draft sequence of Desulfobacter postgatei 2ac9.</title>
        <authorList>
            <consortium name="US DOE Joint Genome Institute"/>
            <person name="Lucas S."/>
            <person name="Han J."/>
            <person name="Lapidus A."/>
            <person name="Cheng J.-F."/>
            <person name="Goodwin L."/>
            <person name="Pitluck S."/>
            <person name="Peters L."/>
            <person name="Ovchinnikova G."/>
            <person name="Held B."/>
            <person name="Detter J.C."/>
            <person name="Han C."/>
            <person name="Tapia R."/>
            <person name="Land M."/>
            <person name="Hauser L."/>
            <person name="Kyrpides N."/>
            <person name="Ivanova N."/>
            <person name="Pagani I."/>
            <person name="Orellana R."/>
            <person name="Lovley D."/>
            <person name="Woyke T."/>
        </authorList>
    </citation>
    <scope>NUCLEOTIDE SEQUENCE [LARGE SCALE GENOMIC DNA]</scope>
    <source>
        <strain evidence="17 18">2ac9</strain>
    </source>
</reference>
<dbReference type="EC" id="3.4.21.53" evidence="9 10"/>
<dbReference type="CDD" id="cd19500">
    <property type="entry name" value="RecA-like_Lon"/>
    <property type="match status" value="1"/>
</dbReference>
<dbReference type="PRINTS" id="PR00830">
    <property type="entry name" value="ENDOLAPTASE"/>
</dbReference>
<dbReference type="SUPFAM" id="SSF52540">
    <property type="entry name" value="P-loop containing nucleoside triphosphate hydrolases"/>
    <property type="match status" value="1"/>
</dbReference>
<dbReference type="RefSeq" id="WP_004074732.1">
    <property type="nucleotide sequence ID" value="NZ_CM001488.1"/>
</dbReference>
<dbReference type="Gene3D" id="1.10.8.60">
    <property type="match status" value="1"/>
</dbReference>
<gene>
    <name evidence="9" type="primary">lon</name>
    <name evidence="17" type="ORF">DespoDRAFT_03206</name>
</gene>
<dbReference type="Gene3D" id="2.30.130.40">
    <property type="entry name" value="LON domain-like"/>
    <property type="match status" value="1"/>
</dbReference>
<dbReference type="InterPro" id="IPR054594">
    <property type="entry name" value="Lon_lid"/>
</dbReference>
<feature type="active site" evidence="9 11">
    <location>
        <position position="747"/>
    </location>
</feature>
<dbReference type="SUPFAM" id="SSF54211">
    <property type="entry name" value="Ribosomal protein S5 domain 2-like"/>
    <property type="match status" value="1"/>
</dbReference>
<dbReference type="PANTHER" id="PTHR10046">
    <property type="entry name" value="ATP DEPENDENT LON PROTEASE FAMILY MEMBER"/>
    <property type="match status" value="1"/>
</dbReference>
<dbReference type="GO" id="GO:0005524">
    <property type="term" value="F:ATP binding"/>
    <property type="evidence" value="ECO:0007669"/>
    <property type="project" value="UniProtKB-UniRule"/>
</dbReference>
<dbReference type="Gene3D" id="1.20.58.1480">
    <property type="match status" value="1"/>
</dbReference>
<dbReference type="InterPro" id="IPR003111">
    <property type="entry name" value="Lon_prtase_N"/>
</dbReference>
<feature type="domain" description="Lon proteolytic" evidence="15">
    <location>
        <begin position="617"/>
        <end position="798"/>
    </location>
</feature>
<keyword evidence="5 9" id="KW-0378">Hydrolase</keyword>
<dbReference type="InterPro" id="IPR020568">
    <property type="entry name" value="Ribosomal_Su5_D2-typ_SF"/>
</dbReference>
<evidence type="ECO:0000256" key="8">
    <source>
        <dbReference type="ARBA" id="ARBA00023016"/>
    </source>
</evidence>
<dbReference type="AlphaFoldDB" id="I5B680"/>
<evidence type="ECO:0000256" key="3">
    <source>
        <dbReference type="ARBA" id="ARBA00022670"/>
    </source>
</evidence>
<dbReference type="GO" id="GO:0005737">
    <property type="term" value="C:cytoplasm"/>
    <property type="evidence" value="ECO:0007669"/>
    <property type="project" value="UniProtKB-SubCell"/>
</dbReference>
<dbReference type="SUPFAM" id="SSF88697">
    <property type="entry name" value="PUA domain-like"/>
    <property type="match status" value="1"/>
</dbReference>
<comment type="induction">
    <text evidence="9">By heat shock.</text>
</comment>
<comment type="function">
    <text evidence="9">ATP-dependent serine protease that mediates the selective degradation of mutant and abnormal proteins as well as certain short-lived regulatory proteins. Required for cellular homeostasis and for survival from DNA damage and developmental changes induced by stress. Degrades polypeptides processively to yield small peptide fragments that are 5 to 10 amino acids long. Binds to DNA in a double-stranded, site-specific manner.</text>
</comment>
<dbReference type="FunFam" id="3.40.50.300:FF:000382">
    <property type="entry name" value="Lon protease homolog 2, peroxisomal"/>
    <property type="match status" value="1"/>
</dbReference>
<evidence type="ECO:0000313" key="17">
    <source>
        <dbReference type="EMBL" id="EIM64993.1"/>
    </source>
</evidence>
<comment type="subunit">
    <text evidence="9 10">Homohexamer. Organized in a ring with a central cavity.</text>
</comment>
<dbReference type="InterPro" id="IPR027543">
    <property type="entry name" value="Lon_bac"/>
</dbReference>
<dbReference type="Gene3D" id="1.20.5.5270">
    <property type="match status" value="1"/>
</dbReference>
<dbReference type="Pfam" id="PF22667">
    <property type="entry name" value="Lon_lid"/>
    <property type="match status" value="1"/>
</dbReference>
<dbReference type="HAMAP" id="MF_01973">
    <property type="entry name" value="lon_bact"/>
    <property type="match status" value="1"/>
</dbReference>
<keyword evidence="4 9" id="KW-0547">Nucleotide-binding</keyword>
<dbReference type="InterPro" id="IPR008269">
    <property type="entry name" value="Lon_proteolytic"/>
</dbReference>
<keyword evidence="6 9" id="KW-0720">Serine protease</keyword>
<dbReference type="Pfam" id="PF02190">
    <property type="entry name" value="LON_substr_bdg"/>
    <property type="match status" value="1"/>
</dbReference>
<sequence>MTESFLHEDNEVFLKKIPDKLPILPLRNTVAYPFMPLPLSINIPGSMKLIEDAFKGDHLIGLAAMKDSSVIEPMPEQIHEIGTVCILNRIVHLGDDSLQIFLYGFERFRITSWHETEPYLKAGILLHPDTLEHDNELEAAFRTLQTLSKEFISLLPNIPAAAHDYIDKIKDPRHLLYLVASNIQIKLKDAQELLETDSVKDKLHLLIFHLSHEKEILKLKQKIQSDVNRSMEKKHHEYYLRQQLKAIQKELGESEESQSDVDEYTEKIEKAGLPDEAKQEALRELKRMGEMSRNSAEYGVIKTYLDWIVDLPWQIRTEDELDINHARTVLDDDHYDLADVKNRILEYLAVRQLVNTRRIQSEPDTIGNENQAMGAILCFAGPPGVGKTSLGQSIARSLGRKFTRMSLGGMRDEAEIRGHRRTYIGAMPGRIIQAIKRAGSRNPVFMLDEVDKIGSDWRGDPSSALLEVLDPAQNNTFRDHYLNVDFDLSDVIFITTANQLEAIPPPLKDRMEIIQLEGYTEYEKIMIAKNYLVHRQLNQNGLTAKEVSFSIDALKKIVQSYTREAGVRNLEREIGTICRRIAVKIVSREITDIAVTSDHVREFLKKEKFESESSEPFKIPGIATGLSVTTVGGDILFIEATWMKGKGTFLITGQLGDVMRESAQIAHSYIRSKAEELGIDPDVFKHTDVHIHVPAGAIPKDGPSAGITILAAMASLFSGRIISRHIGMTGEITLRGRVLPVGGIKMKVLAAHRAGLTKVILPKRNESDVNELPEEVRQSIEFLPVEWIDEALNIILVQ</sequence>
<dbReference type="PROSITE" id="PS01046">
    <property type="entry name" value="LON_SER"/>
    <property type="match status" value="1"/>
</dbReference>
<dbReference type="InterPro" id="IPR003593">
    <property type="entry name" value="AAA+_ATPase"/>
</dbReference>
<dbReference type="EMBL" id="CM001488">
    <property type="protein sequence ID" value="EIM64993.1"/>
    <property type="molecule type" value="Genomic_DNA"/>
</dbReference>
<dbReference type="Proteomes" id="UP000005778">
    <property type="component" value="Chromosome"/>
</dbReference>
<feature type="active site" evidence="9 11">
    <location>
        <position position="704"/>
    </location>
</feature>
<dbReference type="InterPro" id="IPR015947">
    <property type="entry name" value="PUA-like_sf"/>
</dbReference>
<dbReference type="GO" id="GO:0034605">
    <property type="term" value="P:cellular response to heat"/>
    <property type="evidence" value="ECO:0007669"/>
    <property type="project" value="UniProtKB-UniRule"/>
</dbReference>
<name>I5B680_9BACT</name>
<dbReference type="PROSITE" id="PS51786">
    <property type="entry name" value="LON_PROTEOLYTIC"/>
    <property type="match status" value="1"/>
</dbReference>
<dbReference type="PIRSF" id="PIRSF001174">
    <property type="entry name" value="Lon_proteas"/>
    <property type="match status" value="1"/>
</dbReference>
<evidence type="ECO:0000256" key="11">
    <source>
        <dbReference type="PIRSR" id="PIRSR001174-1"/>
    </source>
</evidence>
<dbReference type="Pfam" id="PF05362">
    <property type="entry name" value="Lon_C"/>
    <property type="match status" value="1"/>
</dbReference>
<evidence type="ECO:0000256" key="5">
    <source>
        <dbReference type="ARBA" id="ARBA00022801"/>
    </source>
</evidence>
<dbReference type="GO" id="GO:0004252">
    <property type="term" value="F:serine-type endopeptidase activity"/>
    <property type="evidence" value="ECO:0007669"/>
    <property type="project" value="UniProtKB-UniRule"/>
</dbReference>
<dbReference type="SMART" id="SM00382">
    <property type="entry name" value="AAA"/>
    <property type="match status" value="1"/>
</dbReference>
<dbReference type="GO" id="GO:0043565">
    <property type="term" value="F:sequence-specific DNA binding"/>
    <property type="evidence" value="ECO:0007669"/>
    <property type="project" value="UniProtKB-UniRule"/>
</dbReference>
<protein>
    <recommendedName>
        <fullName evidence="9 10">Lon protease</fullName>
        <ecNumber evidence="9 10">3.4.21.53</ecNumber>
    </recommendedName>
    <alternativeName>
        <fullName evidence="9">ATP-dependent protease La</fullName>
    </alternativeName>
</protein>
<evidence type="ECO:0000256" key="2">
    <source>
        <dbReference type="ARBA" id="ARBA00022490"/>
    </source>
</evidence>
<dbReference type="HOGENOM" id="CLU_004109_4_3_7"/>
<reference evidence="17 18" key="1">
    <citation type="submission" date="2011-09" db="EMBL/GenBank/DDBJ databases">
        <authorList>
            <consortium name="US DOE Joint Genome Institute (JGI-PGF)"/>
            <person name="Lucas S."/>
            <person name="Han J."/>
            <person name="Lapidus A."/>
            <person name="Cheng J.-F."/>
            <person name="Goodwin L."/>
            <person name="Pitluck S."/>
            <person name="Peters L."/>
            <person name="Land M.L."/>
            <person name="Hauser L."/>
            <person name="Orellana R."/>
            <person name="Lovley D."/>
            <person name="Woyke T.J."/>
        </authorList>
    </citation>
    <scope>NUCLEOTIDE SEQUENCE [LARGE SCALE GENOMIC DNA]</scope>
    <source>
        <strain evidence="17 18">2ac9</strain>
    </source>
</reference>
<evidence type="ECO:0000259" key="15">
    <source>
        <dbReference type="PROSITE" id="PS51786"/>
    </source>
</evidence>
<dbReference type="Gene3D" id="3.30.230.10">
    <property type="match status" value="1"/>
</dbReference>
<proteinExistence type="evidence at transcript level"/>
<dbReference type="InterPro" id="IPR003959">
    <property type="entry name" value="ATPase_AAA_core"/>
</dbReference>
<evidence type="ECO:0000256" key="14">
    <source>
        <dbReference type="RuleBase" id="RU000591"/>
    </source>
</evidence>
<evidence type="ECO:0000256" key="1">
    <source>
        <dbReference type="ARBA" id="ARBA00004496"/>
    </source>
</evidence>
<evidence type="ECO:0000256" key="12">
    <source>
        <dbReference type="PIRSR" id="PIRSR001174-2"/>
    </source>
</evidence>
<dbReference type="InterPro" id="IPR027417">
    <property type="entry name" value="P-loop_NTPase"/>
</dbReference>
<comment type="subcellular location">
    <subcellularLocation>
        <location evidence="1 9 10">Cytoplasm</location>
    </subcellularLocation>
</comment>
<evidence type="ECO:0000259" key="16">
    <source>
        <dbReference type="PROSITE" id="PS51787"/>
    </source>
</evidence>
<accession>I5B680</accession>
<feature type="binding site" evidence="9 12">
    <location>
        <begin position="381"/>
        <end position="388"/>
    </location>
    <ligand>
        <name>ATP</name>
        <dbReference type="ChEBI" id="CHEBI:30616"/>
    </ligand>
</feature>
<dbReference type="Gene3D" id="3.40.50.300">
    <property type="entry name" value="P-loop containing nucleotide triphosphate hydrolases"/>
    <property type="match status" value="1"/>
</dbReference>
<evidence type="ECO:0000256" key="10">
    <source>
        <dbReference type="PIRNR" id="PIRNR001174"/>
    </source>
</evidence>
<dbReference type="eggNOG" id="COG0466">
    <property type="taxonomic scope" value="Bacteria"/>
</dbReference>
<evidence type="ECO:0000256" key="4">
    <source>
        <dbReference type="ARBA" id="ARBA00022741"/>
    </source>
</evidence>
<evidence type="ECO:0000256" key="6">
    <source>
        <dbReference type="ARBA" id="ARBA00022825"/>
    </source>
</evidence>
<dbReference type="GO" id="GO:0006515">
    <property type="term" value="P:protein quality control for misfolded or incompletely synthesized proteins"/>
    <property type="evidence" value="ECO:0007669"/>
    <property type="project" value="UniProtKB-UniRule"/>
</dbReference>
<keyword evidence="18" id="KW-1185">Reference proteome</keyword>
<dbReference type="SMART" id="SM00464">
    <property type="entry name" value="LON"/>
    <property type="match status" value="1"/>
</dbReference>
<keyword evidence="3 9" id="KW-0645">Protease</keyword>
<keyword evidence="7 9" id="KW-0067">ATP-binding</keyword>
<dbReference type="GO" id="GO:0016887">
    <property type="term" value="F:ATP hydrolysis activity"/>
    <property type="evidence" value="ECO:0007669"/>
    <property type="project" value="UniProtKB-UniRule"/>
</dbReference>
<comment type="similarity">
    <text evidence="9 10 13 14">Belongs to the peptidase S16 family.</text>
</comment>
<dbReference type="InterPro" id="IPR008268">
    <property type="entry name" value="Peptidase_S16_AS"/>
</dbReference>
<dbReference type="GO" id="GO:0004176">
    <property type="term" value="F:ATP-dependent peptidase activity"/>
    <property type="evidence" value="ECO:0007669"/>
    <property type="project" value="UniProtKB-UniRule"/>
</dbReference>